<name>A0A9Y1BRY6_9ARCH</name>
<dbReference type="Pfam" id="PF00037">
    <property type="entry name" value="Fer4"/>
    <property type="match status" value="1"/>
</dbReference>
<dbReference type="Proteomes" id="UP001200513">
    <property type="component" value="Chromosome"/>
</dbReference>
<evidence type="ECO:0000259" key="1">
    <source>
        <dbReference type="PROSITE" id="PS51379"/>
    </source>
</evidence>
<dbReference type="AlphaFoldDB" id="A0A9Y1BRY6"/>
<dbReference type="PROSITE" id="PS51379">
    <property type="entry name" value="4FE4S_FER_2"/>
    <property type="match status" value="1"/>
</dbReference>
<protein>
    <submittedName>
        <fullName evidence="2">4Fe-4S binding protein</fullName>
    </submittedName>
</protein>
<dbReference type="PROSITE" id="PS00198">
    <property type="entry name" value="4FE4S_FER_1"/>
    <property type="match status" value="1"/>
</dbReference>
<dbReference type="GO" id="GO:0016491">
    <property type="term" value="F:oxidoreductase activity"/>
    <property type="evidence" value="ECO:0007669"/>
    <property type="project" value="UniProtKB-ARBA"/>
</dbReference>
<dbReference type="EMBL" id="CP084167">
    <property type="protein sequence ID" value="UJG43264.1"/>
    <property type="molecule type" value="Genomic_DNA"/>
</dbReference>
<reference evidence="2" key="1">
    <citation type="journal article" date="2022" name="Nat. Microbiol.">
        <title>Unique mobile elements and scalable gene flow at the prokaryote-eukaryote boundary revealed by circularized Asgard archaea genomes.</title>
        <authorList>
            <person name="Wu F."/>
            <person name="Speth D.R."/>
            <person name="Philosof A."/>
            <person name="Cremiere A."/>
            <person name="Narayanan A."/>
            <person name="Barco R.A."/>
            <person name="Connon S.A."/>
            <person name="Amend J.P."/>
            <person name="Antoshechkin I.A."/>
            <person name="Orphan V.J."/>
        </authorList>
    </citation>
    <scope>NUCLEOTIDE SEQUENCE</scope>
    <source>
        <strain evidence="2">PR6</strain>
    </source>
</reference>
<evidence type="ECO:0000313" key="2">
    <source>
        <dbReference type="EMBL" id="UJG43264.1"/>
    </source>
</evidence>
<feature type="domain" description="4Fe-4S ferredoxin-type" evidence="1">
    <location>
        <begin position="5"/>
        <end position="35"/>
    </location>
</feature>
<accession>A0A9Y1BRY6</accession>
<gene>
    <name evidence="2" type="ORF">K9W46_12940</name>
</gene>
<proteinExistence type="predicted"/>
<dbReference type="Gene3D" id="3.30.70.20">
    <property type="match status" value="1"/>
</dbReference>
<dbReference type="InterPro" id="IPR017896">
    <property type="entry name" value="4Fe4S_Fe-S-bd"/>
</dbReference>
<dbReference type="InterPro" id="IPR017900">
    <property type="entry name" value="4Fe4S_Fe_S_CS"/>
</dbReference>
<organism evidence="2">
    <name type="scientific">Candidatus Heimdallarchaeum endolithica</name>
    <dbReference type="NCBI Taxonomy" id="2876572"/>
    <lineage>
        <taxon>Archaea</taxon>
        <taxon>Promethearchaeati</taxon>
        <taxon>Candidatus Heimdallarchaeota</taxon>
        <taxon>Candidatus Heimdallarchaeia (ex Rinke et al. 2021) (nom. nud.)</taxon>
        <taxon>Candidatus Heimdallarchaeales</taxon>
        <taxon>Candidatus Heimdallarchaeaceae</taxon>
        <taxon>Candidatus Heimdallarchaeum</taxon>
    </lineage>
</organism>
<dbReference type="SUPFAM" id="SSF54862">
    <property type="entry name" value="4Fe-4S ferredoxins"/>
    <property type="match status" value="1"/>
</dbReference>
<sequence length="57" mass="6410">MLKPKKIEIINSRDCIRCGACIVQCPFDALSFITPTGKIIQPKTVRTYKLNLSGKRT</sequence>